<name>A0A6M8HNX6_9PROT</name>
<dbReference type="Pfam" id="PF03767">
    <property type="entry name" value="Acid_phosphat_B"/>
    <property type="match status" value="1"/>
</dbReference>
<dbReference type="Gene3D" id="3.40.50.1000">
    <property type="entry name" value="HAD superfamily/HAD-like"/>
    <property type="match status" value="1"/>
</dbReference>
<feature type="chain" id="PRO_5026776789" evidence="2">
    <location>
        <begin position="27"/>
        <end position="244"/>
    </location>
</feature>
<evidence type="ECO:0000256" key="2">
    <source>
        <dbReference type="SAM" id="SignalP"/>
    </source>
</evidence>
<evidence type="ECO:0000256" key="1">
    <source>
        <dbReference type="ARBA" id="ARBA00022729"/>
    </source>
</evidence>
<dbReference type="InterPro" id="IPR005519">
    <property type="entry name" value="Acid_phosphat_B-like"/>
</dbReference>
<accession>A0A6M8HNX6</accession>
<keyword evidence="4" id="KW-1185">Reference proteome</keyword>
<dbReference type="InterPro" id="IPR023214">
    <property type="entry name" value="HAD_sf"/>
</dbReference>
<reference evidence="3 4" key="1">
    <citation type="journal article" date="2014" name="World J. Microbiol. Biotechnol.">
        <title>Biodiversity and physiological characteristics of Antarctic and Arctic lichens-associated bacteria.</title>
        <authorList>
            <person name="Lee Y.M."/>
            <person name="Kim E.H."/>
            <person name="Lee H.K."/>
            <person name="Hong S.G."/>
        </authorList>
    </citation>
    <scope>NUCLEOTIDE SEQUENCE [LARGE SCALE GENOMIC DNA]</scope>
    <source>
        <strain evidence="3 4">PAMC 26569</strain>
    </source>
</reference>
<evidence type="ECO:0000313" key="3">
    <source>
        <dbReference type="EMBL" id="QKE89995.1"/>
    </source>
</evidence>
<dbReference type="EMBL" id="CP053708">
    <property type="protein sequence ID" value="QKE89995.1"/>
    <property type="molecule type" value="Genomic_DNA"/>
</dbReference>
<feature type="signal peptide" evidence="2">
    <location>
        <begin position="1"/>
        <end position="26"/>
    </location>
</feature>
<dbReference type="Proteomes" id="UP000500767">
    <property type="component" value="Chromosome"/>
</dbReference>
<dbReference type="PANTHER" id="PTHR31284:SF10">
    <property type="entry name" value="ACID PHOSPHATASE-LIKE PROTEIN"/>
    <property type="match status" value="1"/>
</dbReference>
<dbReference type="AlphaFoldDB" id="A0A6M8HNX6"/>
<keyword evidence="1 2" id="KW-0732">Signal</keyword>
<sequence length="244" mass="25969">MSRATVKCGLAALLVAGLFGIQAAHADPARTVIAPSPASWTQPANIGRLELQATAYHDGAYLRDFAAVDDQVAAWLRAQAPRVSKPALVLDIDETALSNWEEIKANGFGFFSGGSCDHLPQGPCGFTAWQRESRATALAPTLDLVAIARTLGVAVFFITGRHDPAKADTAANLLRAGYHDWAGLSLEPEGSHFASAVDFKAPVRATIEARGYTILATVGDQRSDLLGGHAMRGFLLPNPFYFIP</sequence>
<proteinExistence type="predicted"/>
<dbReference type="KEGG" id="lck:HN018_07990"/>
<protein>
    <submittedName>
        <fullName evidence="3">Acid phosphatase</fullName>
    </submittedName>
</protein>
<dbReference type="InterPro" id="IPR036412">
    <property type="entry name" value="HAD-like_sf"/>
</dbReference>
<dbReference type="SUPFAM" id="SSF56784">
    <property type="entry name" value="HAD-like"/>
    <property type="match status" value="1"/>
</dbReference>
<organism evidence="3 4">
    <name type="scientific">Lichenicola cladoniae</name>
    <dbReference type="NCBI Taxonomy" id="1484109"/>
    <lineage>
        <taxon>Bacteria</taxon>
        <taxon>Pseudomonadati</taxon>
        <taxon>Pseudomonadota</taxon>
        <taxon>Alphaproteobacteria</taxon>
        <taxon>Acetobacterales</taxon>
        <taxon>Acetobacteraceae</taxon>
        <taxon>Lichenicola</taxon>
    </lineage>
</organism>
<gene>
    <name evidence="3" type="ORF">HN018_07990</name>
</gene>
<dbReference type="PANTHER" id="PTHR31284">
    <property type="entry name" value="ACID PHOSPHATASE-LIKE PROTEIN"/>
    <property type="match status" value="1"/>
</dbReference>
<evidence type="ECO:0000313" key="4">
    <source>
        <dbReference type="Proteomes" id="UP000500767"/>
    </source>
</evidence>